<gene>
    <name evidence="2" type="ORF">H9863_00695</name>
</gene>
<feature type="transmembrane region" description="Helical" evidence="1">
    <location>
        <begin position="98"/>
        <end position="124"/>
    </location>
</feature>
<organism evidence="2 3">
    <name type="scientific">Candidatus Odoribacter faecigallinarum</name>
    <dbReference type="NCBI Taxonomy" id="2838706"/>
    <lineage>
        <taxon>Bacteria</taxon>
        <taxon>Pseudomonadati</taxon>
        <taxon>Bacteroidota</taxon>
        <taxon>Bacteroidia</taxon>
        <taxon>Bacteroidales</taxon>
        <taxon>Odoribacteraceae</taxon>
        <taxon>Odoribacter</taxon>
    </lineage>
</organism>
<keyword evidence="1" id="KW-0472">Membrane</keyword>
<feature type="transmembrane region" description="Helical" evidence="1">
    <location>
        <begin position="161"/>
        <end position="178"/>
    </location>
</feature>
<feature type="transmembrane region" description="Helical" evidence="1">
    <location>
        <begin position="206"/>
        <end position="225"/>
    </location>
</feature>
<reference evidence="2" key="2">
    <citation type="submission" date="2021-04" db="EMBL/GenBank/DDBJ databases">
        <authorList>
            <person name="Gilroy R."/>
        </authorList>
    </citation>
    <scope>NUCLEOTIDE SEQUENCE</scope>
    <source>
        <strain evidence="2">23274</strain>
    </source>
</reference>
<evidence type="ECO:0008006" key="4">
    <source>
        <dbReference type="Google" id="ProtNLM"/>
    </source>
</evidence>
<keyword evidence="1" id="KW-1133">Transmembrane helix</keyword>
<feature type="transmembrane region" description="Helical" evidence="1">
    <location>
        <begin position="57"/>
        <end position="77"/>
    </location>
</feature>
<keyword evidence="1" id="KW-0812">Transmembrane</keyword>
<proteinExistence type="predicted"/>
<feature type="transmembrane region" description="Helical" evidence="1">
    <location>
        <begin position="25"/>
        <end position="45"/>
    </location>
</feature>
<dbReference type="AlphaFoldDB" id="A0A9D2ABC1"/>
<evidence type="ECO:0000256" key="1">
    <source>
        <dbReference type="SAM" id="Phobius"/>
    </source>
</evidence>
<sequence length="234" mass="26870">MKLRISTPLIKLTEYNIKIIFGNKFFYFILSAIGFYILTVGISLFSDDEITMATGYSMLLVPSILLIFYPTCFGIQNDQDAKIIEIIFGIPNYRYKIWLFRLLIAYVICFALTLLLALLTNWLVVEVPPVDLTLQVMVPVLFIGLLCFMLSTIVRNGNGTAVLIIVIGLILFALNGILEVSKWNVFLNPFDVPIDKNPEIFYNTLFYNRLFILLASFIFLLVGLYKMQNREKFI</sequence>
<evidence type="ECO:0000313" key="3">
    <source>
        <dbReference type="Proteomes" id="UP000824202"/>
    </source>
</evidence>
<name>A0A9D2ABC1_9BACT</name>
<accession>A0A9D2ABC1</accession>
<evidence type="ECO:0000313" key="2">
    <source>
        <dbReference type="EMBL" id="HIX02622.1"/>
    </source>
</evidence>
<feature type="transmembrane region" description="Helical" evidence="1">
    <location>
        <begin position="136"/>
        <end position="154"/>
    </location>
</feature>
<reference evidence="2" key="1">
    <citation type="journal article" date="2021" name="PeerJ">
        <title>Extensive microbial diversity within the chicken gut microbiome revealed by metagenomics and culture.</title>
        <authorList>
            <person name="Gilroy R."/>
            <person name="Ravi A."/>
            <person name="Getino M."/>
            <person name="Pursley I."/>
            <person name="Horton D.L."/>
            <person name="Alikhan N.F."/>
            <person name="Baker D."/>
            <person name="Gharbi K."/>
            <person name="Hall N."/>
            <person name="Watson M."/>
            <person name="Adriaenssens E.M."/>
            <person name="Foster-Nyarko E."/>
            <person name="Jarju S."/>
            <person name="Secka A."/>
            <person name="Antonio M."/>
            <person name="Oren A."/>
            <person name="Chaudhuri R.R."/>
            <person name="La Ragione R."/>
            <person name="Hildebrand F."/>
            <person name="Pallen M.J."/>
        </authorList>
    </citation>
    <scope>NUCLEOTIDE SEQUENCE</scope>
    <source>
        <strain evidence="2">23274</strain>
    </source>
</reference>
<dbReference type="EMBL" id="DXFT01000014">
    <property type="protein sequence ID" value="HIX02622.1"/>
    <property type="molecule type" value="Genomic_DNA"/>
</dbReference>
<comment type="caution">
    <text evidence="2">The sequence shown here is derived from an EMBL/GenBank/DDBJ whole genome shotgun (WGS) entry which is preliminary data.</text>
</comment>
<dbReference type="Proteomes" id="UP000824202">
    <property type="component" value="Unassembled WGS sequence"/>
</dbReference>
<protein>
    <recommendedName>
        <fullName evidence="4">ABC-2 family transporter protein</fullName>
    </recommendedName>
</protein>